<evidence type="ECO:0000313" key="1">
    <source>
        <dbReference type="EMBL" id="KAH3809125.1"/>
    </source>
</evidence>
<sequence length="166" mass="19264">MPMHQKANTTSVLKFQPGSTWNPYKPLSNNTENLTCQTSAMRLISVLPNDTIGFFTVIDNLELSKNNERILDLLEFARYCNSHSAYSHVTRGFTNLTYSHVTRGFTNDCNCFQATATESKSIGNIGQRRPQTNKVLFRTEVVWLWYLHWRKKDEYMGLLHCSNWFT</sequence>
<accession>A0A9D4G1X3</accession>
<organism evidence="1 2">
    <name type="scientific">Dreissena polymorpha</name>
    <name type="common">Zebra mussel</name>
    <name type="synonym">Mytilus polymorpha</name>
    <dbReference type="NCBI Taxonomy" id="45954"/>
    <lineage>
        <taxon>Eukaryota</taxon>
        <taxon>Metazoa</taxon>
        <taxon>Spiralia</taxon>
        <taxon>Lophotrochozoa</taxon>
        <taxon>Mollusca</taxon>
        <taxon>Bivalvia</taxon>
        <taxon>Autobranchia</taxon>
        <taxon>Heteroconchia</taxon>
        <taxon>Euheterodonta</taxon>
        <taxon>Imparidentia</taxon>
        <taxon>Neoheterodontei</taxon>
        <taxon>Myida</taxon>
        <taxon>Dreissenoidea</taxon>
        <taxon>Dreissenidae</taxon>
        <taxon>Dreissena</taxon>
    </lineage>
</organism>
<dbReference type="AlphaFoldDB" id="A0A9D4G1X3"/>
<protein>
    <submittedName>
        <fullName evidence="1">Uncharacterized protein</fullName>
    </submittedName>
</protein>
<dbReference type="Proteomes" id="UP000828390">
    <property type="component" value="Unassembled WGS sequence"/>
</dbReference>
<comment type="caution">
    <text evidence="1">The sequence shown here is derived from an EMBL/GenBank/DDBJ whole genome shotgun (WGS) entry which is preliminary data.</text>
</comment>
<proteinExistence type="predicted"/>
<reference evidence="1" key="2">
    <citation type="submission" date="2020-11" db="EMBL/GenBank/DDBJ databases">
        <authorList>
            <person name="McCartney M.A."/>
            <person name="Auch B."/>
            <person name="Kono T."/>
            <person name="Mallez S."/>
            <person name="Becker A."/>
            <person name="Gohl D.M."/>
            <person name="Silverstein K.A.T."/>
            <person name="Koren S."/>
            <person name="Bechman K.B."/>
            <person name="Herman A."/>
            <person name="Abrahante J.E."/>
            <person name="Garbe J."/>
        </authorList>
    </citation>
    <scope>NUCLEOTIDE SEQUENCE</scope>
    <source>
        <strain evidence="1">Duluth1</strain>
        <tissue evidence="1">Whole animal</tissue>
    </source>
</reference>
<reference evidence="1" key="1">
    <citation type="journal article" date="2019" name="bioRxiv">
        <title>The Genome of the Zebra Mussel, Dreissena polymorpha: A Resource for Invasive Species Research.</title>
        <authorList>
            <person name="McCartney M.A."/>
            <person name="Auch B."/>
            <person name="Kono T."/>
            <person name="Mallez S."/>
            <person name="Zhang Y."/>
            <person name="Obille A."/>
            <person name="Becker A."/>
            <person name="Abrahante J.E."/>
            <person name="Garbe J."/>
            <person name="Badalamenti J.P."/>
            <person name="Herman A."/>
            <person name="Mangelson H."/>
            <person name="Liachko I."/>
            <person name="Sullivan S."/>
            <person name="Sone E.D."/>
            <person name="Koren S."/>
            <person name="Silverstein K.A.T."/>
            <person name="Beckman K.B."/>
            <person name="Gohl D.M."/>
        </authorList>
    </citation>
    <scope>NUCLEOTIDE SEQUENCE</scope>
    <source>
        <strain evidence="1">Duluth1</strain>
        <tissue evidence="1">Whole animal</tissue>
    </source>
</reference>
<keyword evidence="2" id="KW-1185">Reference proteome</keyword>
<gene>
    <name evidence="1" type="ORF">DPMN_137488</name>
</gene>
<name>A0A9D4G1X3_DREPO</name>
<dbReference type="EMBL" id="JAIWYP010000006">
    <property type="protein sequence ID" value="KAH3809125.1"/>
    <property type="molecule type" value="Genomic_DNA"/>
</dbReference>
<evidence type="ECO:0000313" key="2">
    <source>
        <dbReference type="Proteomes" id="UP000828390"/>
    </source>
</evidence>